<dbReference type="Proteomes" id="UP000240739">
    <property type="component" value="Unassembled WGS sequence"/>
</dbReference>
<name>A0A2T4UHM6_9ACTN</name>
<accession>A0A2T4UHM6</accession>
<feature type="compositionally biased region" description="Basic and acidic residues" evidence="1">
    <location>
        <begin position="134"/>
        <end position="148"/>
    </location>
</feature>
<dbReference type="AlphaFoldDB" id="A0A2T4UHM6"/>
<gene>
    <name evidence="2" type="ORF">C7Y72_03225</name>
</gene>
<evidence type="ECO:0000256" key="1">
    <source>
        <dbReference type="SAM" id="MobiDB-lite"/>
    </source>
</evidence>
<feature type="region of interest" description="Disordered" evidence="1">
    <location>
        <begin position="134"/>
        <end position="206"/>
    </location>
</feature>
<dbReference type="RefSeq" id="WP_107567164.1">
    <property type="nucleotide sequence ID" value="NZ_PYYB01000001.1"/>
</dbReference>
<evidence type="ECO:0008006" key="4">
    <source>
        <dbReference type="Google" id="ProtNLM"/>
    </source>
</evidence>
<evidence type="ECO:0000313" key="3">
    <source>
        <dbReference type="Proteomes" id="UP000240739"/>
    </source>
</evidence>
<organism evidence="2 3">
    <name type="scientific">Paraconexibacter algicola</name>
    <dbReference type="NCBI Taxonomy" id="2133960"/>
    <lineage>
        <taxon>Bacteria</taxon>
        <taxon>Bacillati</taxon>
        <taxon>Actinomycetota</taxon>
        <taxon>Thermoleophilia</taxon>
        <taxon>Solirubrobacterales</taxon>
        <taxon>Paraconexibacteraceae</taxon>
        <taxon>Paraconexibacter</taxon>
    </lineage>
</organism>
<feature type="compositionally biased region" description="Low complexity" evidence="1">
    <location>
        <begin position="174"/>
        <end position="188"/>
    </location>
</feature>
<evidence type="ECO:0000313" key="2">
    <source>
        <dbReference type="EMBL" id="PTL58727.1"/>
    </source>
</evidence>
<sequence>MSETMYGPGGRMYGFPPGMRAVRHDDDVHALAGARIDDVEGRRIGTIAAILVSRHDGHNRFFLVRRRGRSGGLCAVPVQGAVAGGGRVWCPYPGRQIDRGPRLPEHGVLSPRVDRELRGLFGLPAPATEAPAWERRASVSRAQRDPARPEAILWIPGPRAADDRRSGLDRRTGEPAPGAAPTGDGALPVALERRRQGRRITDLLDG</sequence>
<proteinExistence type="predicted"/>
<dbReference type="SUPFAM" id="SSF50346">
    <property type="entry name" value="PRC-barrel domain"/>
    <property type="match status" value="1"/>
</dbReference>
<dbReference type="InterPro" id="IPR011033">
    <property type="entry name" value="PRC_barrel-like_sf"/>
</dbReference>
<protein>
    <recommendedName>
        <fullName evidence="4">PRC-barrel domain-containing protein</fullName>
    </recommendedName>
</protein>
<feature type="compositionally biased region" description="Basic and acidic residues" evidence="1">
    <location>
        <begin position="191"/>
        <end position="206"/>
    </location>
</feature>
<keyword evidence="3" id="KW-1185">Reference proteome</keyword>
<reference evidence="2 3" key="1">
    <citation type="submission" date="2018-03" db="EMBL/GenBank/DDBJ databases">
        <title>Aquarubrobacter algicola gen. nov., sp. nov., a novel actinobacterium isolated from shallow eutrophic lake during the end of cyanobacterial harmful algal blooms.</title>
        <authorList>
            <person name="Chun S.J."/>
        </authorList>
    </citation>
    <scope>NUCLEOTIDE SEQUENCE [LARGE SCALE GENOMIC DNA]</scope>
    <source>
        <strain evidence="2 3">Seoho-28</strain>
    </source>
</reference>
<dbReference type="EMBL" id="PYYB01000001">
    <property type="protein sequence ID" value="PTL58727.1"/>
    <property type="molecule type" value="Genomic_DNA"/>
</dbReference>
<feature type="compositionally biased region" description="Basic and acidic residues" evidence="1">
    <location>
        <begin position="160"/>
        <end position="173"/>
    </location>
</feature>
<comment type="caution">
    <text evidence="2">The sequence shown here is derived from an EMBL/GenBank/DDBJ whole genome shotgun (WGS) entry which is preliminary data.</text>
</comment>